<dbReference type="EMBL" id="CABFNQ020000768">
    <property type="protein sequence ID" value="CAH0042564.1"/>
    <property type="molecule type" value="Genomic_DNA"/>
</dbReference>
<dbReference type="InterPro" id="IPR025676">
    <property type="entry name" value="Clr5_dom"/>
</dbReference>
<sequence length="808" mass="92831">MAKPNLTDRSDGLSRALRSEAIWASFSPAIKELYLEENLPGWLLEDIMRTLYDFRASPRVYRERFPKKDNENNGIQPIRGRTRQKVKDEMVTKLHVMCARPFLFKTPLRPQPAPLRYRPQEKIMYSIHHFLDSMFIFKGKHTWSTNHVGFLSPAGEAPQLSAWQLIESCCDSASTSIRCNQLSQARDTLYGINHLFDLLARLPDPLFLGKIWRLALVLHGLDRRAPLLKARSTILRRLKATACTAQGLDSPISIIVSCLLDVDEADFTPTMRLGFHETLVILDRKINDENITMLQMWSTYARYFSRRQSKLIKRKSSHPTPQNQPRSQMKARRKKQSETPPQERLKDHISKDILMGKFSQVWHKCWNEQYLPVNQWRASDVCVLITQHYAYAAFWLCDKQYLGVGMAMNIIEDTKPEIDKHPVWSVKTIAFSVASKIVATYHHHRGEVDQSEEVLDDAIKTLSHGDNLCLSKAMRICLTLASWRRERGDLPGSQEAEMRLLAIQDSIQGVRKCPDCRPSLKCQGCFDESRANCRNCNKPASEKKRTSCLTCKTAGSSRRRVIRLKTELWTSHGLIPIAVSSSQESRENLPLRKGNLTSDQFSITGLPKSLTVHDILRAIRNTGRVFSSRLTQSSEDPQTSTFYISFFDTTSVKSFWEKHRDVGLQLGDHYGSVHQSDSRDSMHGRMMSSRVKGTWIPSRVLIISGLAKPKESEECPEVEMQEIREETTNEVTMGEFPRLTQNHILERFRAVCDFQLDEIILLDSGDTSYTIEVRFSSWKREAVVCMNKYRLEWKKFGITMSYGTDPCD</sequence>
<feature type="compositionally biased region" description="Polar residues" evidence="1">
    <location>
        <begin position="318"/>
        <end position="327"/>
    </location>
</feature>
<keyword evidence="4" id="KW-1185">Reference proteome</keyword>
<evidence type="ECO:0000256" key="1">
    <source>
        <dbReference type="SAM" id="MobiDB-lite"/>
    </source>
</evidence>
<evidence type="ECO:0000313" key="4">
    <source>
        <dbReference type="Proteomes" id="UP000696573"/>
    </source>
</evidence>
<accession>A0A9N9W3V1</accession>
<feature type="domain" description="Clr5" evidence="2">
    <location>
        <begin position="20"/>
        <end position="65"/>
    </location>
</feature>
<name>A0A9N9W3V1_9HYPO</name>
<dbReference type="Pfam" id="PF14420">
    <property type="entry name" value="Clr5"/>
    <property type="match status" value="1"/>
</dbReference>
<proteinExistence type="predicted"/>
<reference evidence="3" key="1">
    <citation type="submission" date="2021-10" db="EMBL/GenBank/DDBJ databases">
        <authorList>
            <person name="Piombo E."/>
        </authorList>
    </citation>
    <scope>NUCLEOTIDE SEQUENCE</scope>
</reference>
<protein>
    <recommendedName>
        <fullName evidence="2">Clr5 domain-containing protein</fullName>
    </recommendedName>
</protein>
<gene>
    <name evidence="3" type="ORF">CRHIZ90672A_00004704</name>
</gene>
<dbReference type="OrthoDB" id="5080953at2759"/>
<feature type="region of interest" description="Disordered" evidence="1">
    <location>
        <begin position="313"/>
        <end position="344"/>
    </location>
</feature>
<comment type="caution">
    <text evidence="3">The sequence shown here is derived from an EMBL/GenBank/DDBJ whole genome shotgun (WGS) entry which is preliminary data.</text>
</comment>
<dbReference type="Proteomes" id="UP000696573">
    <property type="component" value="Unassembled WGS sequence"/>
</dbReference>
<dbReference type="AlphaFoldDB" id="A0A9N9W3V1"/>
<organism evidence="3 4">
    <name type="scientific">Clonostachys rhizophaga</name>
    <dbReference type="NCBI Taxonomy" id="160324"/>
    <lineage>
        <taxon>Eukaryota</taxon>
        <taxon>Fungi</taxon>
        <taxon>Dikarya</taxon>
        <taxon>Ascomycota</taxon>
        <taxon>Pezizomycotina</taxon>
        <taxon>Sordariomycetes</taxon>
        <taxon>Hypocreomycetidae</taxon>
        <taxon>Hypocreales</taxon>
        <taxon>Bionectriaceae</taxon>
        <taxon>Clonostachys</taxon>
    </lineage>
</organism>
<evidence type="ECO:0000259" key="2">
    <source>
        <dbReference type="Pfam" id="PF14420"/>
    </source>
</evidence>
<evidence type="ECO:0000313" key="3">
    <source>
        <dbReference type="EMBL" id="CAH0042564.1"/>
    </source>
</evidence>